<gene>
    <name evidence="3" type="ORF">DKK74_05085</name>
</gene>
<dbReference type="Pfam" id="PF00857">
    <property type="entry name" value="Isochorismatase"/>
    <property type="match status" value="1"/>
</dbReference>
<proteinExistence type="predicted"/>
<dbReference type="RefSeq" id="WP_110413093.1">
    <property type="nucleotide sequence ID" value="NZ_QGLK01000004.1"/>
</dbReference>
<dbReference type="InterPro" id="IPR050272">
    <property type="entry name" value="Isochorismatase-like_hydrls"/>
</dbReference>
<sequence>MINDDEWLVVIDRQEVFAHNEWSRWACSDGTYYQTNKNYIRLAKAYGDRVAYTRYIAPQPPKGVWVEYMNEWPEFQVPSDDPMYDLTPETAELAKGHPIVSLSTFGKWGPELQAAIKGSQKIALCGVATDACVLQTALAAADQGIAVRLAADVCAGSTPENHKLAIDTMALFTPLITITDTGSLLVSHKAD</sequence>
<evidence type="ECO:0000259" key="2">
    <source>
        <dbReference type="Pfam" id="PF00857"/>
    </source>
</evidence>
<keyword evidence="1" id="KW-0378">Hydrolase</keyword>
<dbReference type="PANTHER" id="PTHR43540:SF1">
    <property type="entry name" value="ISOCHORISMATASE HYDROLASE"/>
    <property type="match status" value="1"/>
</dbReference>
<evidence type="ECO:0000256" key="1">
    <source>
        <dbReference type="ARBA" id="ARBA00022801"/>
    </source>
</evidence>
<dbReference type="GO" id="GO:0016787">
    <property type="term" value="F:hydrolase activity"/>
    <property type="evidence" value="ECO:0007669"/>
    <property type="project" value="UniProtKB-KW"/>
</dbReference>
<feature type="domain" description="Isochorismatase-like" evidence="2">
    <location>
        <begin position="7"/>
        <end position="179"/>
    </location>
</feature>
<name>A0A318N3T1_9BIFI</name>
<dbReference type="InterPro" id="IPR036380">
    <property type="entry name" value="Isochorismatase-like_sf"/>
</dbReference>
<comment type="caution">
    <text evidence="3">The sequence shown here is derived from an EMBL/GenBank/DDBJ whole genome shotgun (WGS) entry which is preliminary data.</text>
</comment>
<dbReference type="OrthoDB" id="4426059at2"/>
<dbReference type="Gene3D" id="3.40.50.850">
    <property type="entry name" value="Isochorismatase-like"/>
    <property type="match status" value="1"/>
</dbReference>
<evidence type="ECO:0000313" key="4">
    <source>
        <dbReference type="Proteomes" id="UP000248128"/>
    </source>
</evidence>
<dbReference type="CDD" id="cd00431">
    <property type="entry name" value="cysteine_hydrolases"/>
    <property type="match status" value="1"/>
</dbReference>
<dbReference type="EMBL" id="QGLK01000004">
    <property type="protein sequence ID" value="PXY88025.1"/>
    <property type="molecule type" value="Genomic_DNA"/>
</dbReference>
<protein>
    <submittedName>
        <fullName evidence="3">Isochorismatase</fullName>
    </submittedName>
</protein>
<organism evidence="3 4">
    <name type="scientific">Bifidobacterium asteroides</name>
    <dbReference type="NCBI Taxonomy" id="1684"/>
    <lineage>
        <taxon>Bacteria</taxon>
        <taxon>Bacillati</taxon>
        <taxon>Actinomycetota</taxon>
        <taxon>Actinomycetes</taxon>
        <taxon>Bifidobacteriales</taxon>
        <taxon>Bifidobacteriaceae</taxon>
        <taxon>Bifidobacterium</taxon>
    </lineage>
</organism>
<dbReference type="SUPFAM" id="SSF52499">
    <property type="entry name" value="Isochorismatase-like hydrolases"/>
    <property type="match status" value="1"/>
</dbReference>
<dbReference type="InterPro" id="IPR000868">
    <property type="entry name" value="Isochorismatase-like_dom"/>
</dbReference>
<evidence type="ECO:0000313" key="3">
    <source>
        <dbReference type="EMBL" id="PXY88025.1"/>
    </source>
</evidence>
<dbReference type="PANTHER" id="PTHR43540">
    <property type="entry name" value="PEROXYUREIDOACRYLATE/UREIDOACRYLATE AMIDOHYDROLASE-RELATED"/>
    <property type="match status" value="1"/>
</dbReference>
<dbReference type="AlphaFoldDB" id="A0A318N3T1"/>
<accession>A0A318N3T1</accession>
<reference evidence="3 4" key="1">
    <citation type="submission" date="2018-05" db="EMBL/GenBank/DDBJ databases">
        <title>Reference genomes for bee gut microbiota database.</title>
        <authorList>
            <person name="Ellegaard K.M."/>
        </authorList>
    </citation>
    <scope>NUCLEOTIDE SEQUENCE [LARGE SCALE GENOMIC DNA]</scope>
    <source>
        <strain evidence="3 4">ESL0199</strain>
    </source>
</reference>
<dbReference type="Proteomes" id="UP000248128">
    <property type="component" value="Unassembled WGS sequence"/>
</dbReference>